<proteinExistence type="predicted"/>
<dbReference type="RefSeq" id="WP_323244395.1">
    <property type="nucleotide sequence ID" value="NZ_JAYGHK010000058.1"/>
</dbReference>
<dbReference type="Proteomes" id="UP001303285">
    <property type="component" value="Unassembled WGS sequence"/>
</dbReference>
<reference evidence="1 2" key="1">
    <citation type="submission" date="2023-12" db="EMBL/GenBank/DDBJ databases">
        <title>Baltic Sea Cyanobacteria.</title>
        <authorList>
            <person name="Delbaje E."/>
            <person name="Fewer D.P."/>
            <person name="Shishido T.K."/>
        </authorList>
    </citation>
    <scope>NUCLEOTIDE SEQUENCE [LARGE SCALE GENOMIC DNA]</scope>
    <source>
        <strain evidence="1 2">UHCC 0060</strain>
    </source>
</reference>
<name>A0ABU5UXB9_NODSP</name>
<organism evidence="1 2">
    <name type="scientific">Nodularia spumigena UHCC 0060</name>
    <dbReference type="NCBI Taxonomy" id="3110300"/>
    <lineage>
        <taxon>Bacteria</taxon>
        <taxon>Bacillati</taxon>
        <taxon>Cyanobacteriota</taxon>
        <taxon>Cyanophyceae</taxon>
        <taxon>Nostocales</taxon>
        <taxon>Nodulariaceae</taxon>
        <taxon>Nodularia</taxon>
    </lineage>
</organism>
<evidence type="ECO:0000313" key="1">
    <source>
        <dbReference type="EMBL" id="MEA5609700.1"/>
    </source>
</evidence>
<protein>
    <submittedName>
        <fullName evidence="1">Uncharacterized protein</fullName>
    </submittedName>
</protein>
<comment type="caution">
    <text evidence="1">The sequence shown here is derived from an EMBL/GenBank/DDBJ whole genome shotgun (WGS) entry which is preliminary data.</text>
</comment>
<dbReference type="EMBL" id="JAYGHK010000058">
    <property type="protein sequence ID" value="MEA5609700.1"/>
    <property type="molecule type" value="Genomic_DNA"/>
</dbReference>
<sequence length="78" mass="9122">MIIADLNILETVEAGNILGGCCCSKDYKDYDKDYDKEYDKYGKKKDKDEDKYYGNKEEEAEYQETLTIKINQEVFVIS</sequence>
<keyword evidence="2" id="KW-1185">Reference proteome</keyword>
<gene>
    <name evidence="1" type="ORF">VB695_16785</name>
</gene>
<accession>A0ABU5UXB9</accession>
<evidence type="ECO:0000313" key="2">
    <source>
        <dbReference type="Proteomes" id="UP001303285"/>
    </source>
</evidence>